<dbReference type="SMART" id="SM00091">
    <property type="entry name" value="PAS"/>
    <property type="match status" value="2"/>
</dbReference>
<evidence type="ECO:0000256" key="1">
    <source>
        <dbReference type="ARBA" id="ARBA00000085"/>
    </source>
</evidence>
<keyword evidence="4" id="KW-0808">Transferase</keyword>
<dbReference type="PRINTS" id="PR00344">
    <property type="entry name" value="BCTRLSENSOR"/>
</dbReference>
<evidence type="ECO:0000259" key="7">
    <source>
        <dbReference type="PROSITE" id="PS50109"/>
    </source>
</evidence>
<dbReference type="InterPro" id="IPR000700">
    <property type="entry name" value="PAS-assoc_C"/>
</dbReference>
<evidence type="ECO:0000256" key="6">
    <source>
        <dbReference type="SAM" id="Coils"/>
    </source>
</evidence>
<dbReference type="InterPro" id="IPR036890">
    <property type="entry name" value="HATPase_C_sf"/>
</dbReference>
<dbReference type="Pfam" id="PF00512">
    <property type="entry name" value="HisKA"/>
    <property type="match status" value="1"/>
</dbReference>
<dbReference type="NCBIfam" id="TIGR00229">
    <property type="entry name" value="sensory_box"/>
    <property type="match status" value="1"/>
</dbReference>
<dbReference type="Gene3D" id="1.10.287.130">
    <property type="match status" value="1"/>
</dbReference>
<dbReference type="SUPFAM" id="SSF47384">
    <property type="entry name" value="Homodimeric domain of signal transducing histidine kinase"/>
    <property type="match status" value="1"/>
</dbReference>
<dbReference type="InterPro" id="IPR005467">
    <property type="entry name" value="His_kinase_dom"/>
</dbReference>
<dbReference type="Proteomes" id="UP000664628">
    <property type="component" value="Unassembled WGS sequence"/>
</dbReference>
<evidence type="ECO:0000256" key="2">
    <source>
        <dbReference type="ARBA" id="ARBA00012438"/>
    </source>
</evidence>
<reference evidence="9 10" key="1">
    <citation type="submission" date="2021-03" db="EMBL/GenBank/DDBJ databases">
        <title>Fibrella sp. HMF5405 genome sequencing and assembly.</title>
        <authorList>
            <person name="Kang H."/>
            <person name="Kim H."/>
            <person name="Bae S."/>
            <person name="Joh K."/>
        </authorList>
    </citation>
    <scope>NUCLEOTIDE SEQUENCE [LARGE SCALE GENOMIC DNA]</scope>
    <source>
        <strain evidence="9 10">HMF5405</strain>
    </source>
</reference>
<sequence>MNTPETSSTHSFLAGGGELGALTRMHDWSKSALGSPDQWPASLRTLISMMLHARFPMLIFWGQELITLYNDAFRPLLDDNGKHPSSLGQRGEESWAESWPVIGPMIYNIMAGGDAVWFEDQKLPLYRDSQMGLACWTYSFSPLANDAGVISGVLVTCAETTNTAPEHEALEQSRQKVLALFDQSPVGIAILGADDLVFRMANVFFAELSGRNPDQLVGKSLPEALPELVGQGFDQLLNQVLTTGTPYSAPEVAIPVLRNNQPETIYTDITIQPQRETDGRISGILVVCTDVSQQVLARHEVKATAAKFQSLIEEAPISTCLFVGEDMRIEVVNDVMLSYWGRDKSVIGKPLREALPELEGQPHLQLLQEVFTTGKTYEARNLRADLVVGGQLKTFYFDLIHKPLRNAAGEVYAIMDMSMDVTAQVLARQQVEESEAKLRSVIDASPAAISLLIGPDHVVESCNQAFIDIAGKGPTIVSRPLREIMPELITGNQPFFKILDDVYTSGTAYRTFDTSIDIVQHGVLKRGYYSFSYTPLFDAQGAVYAIVNVALDVTEQVLARQKVEESELRYRTLSTRLEQLVEQRTEELAATNEELSASNEELLASYDEMTTTNDQLNEFNMLLTRSNENLQQFAYIASHDLQEPLRKIQAFGQLLQDQHAETLGPGIDYLKRMQSAANRMSILIQDLLAFSRISTRQDTNAMVPLNEVIRLVLTDLEIMIQETWAQIKIELLPTVLGDAVQLGQLFQNLLSNALKFRQTGVTPIIRVSYDVLIAAKLPTGVKPARLAKSYYRIMVTDNGIGFDQQYADRIFQVFQRLHGKAHYAGTGIGLAICEKVVVNHGGAITASSQPGHGATFCIYLPTASTVTG</sequence>
<dbReference type="PROSITE" id="PS50109">
    <property type="entry name" value="HIS_KIN"/>
    <property type="match status" value="1"/>
</dbReference>
<protein>
    <recommendedName>
        <fullName evidence="2">histidine kinase</fullName>
        <ecNumber evidence="2">2.7.13.3</ecNumber>
    </recommendedName>
</protein>
<dbReference type="InterPro" id="IPR004358">
    <property type="entry name" value="Sig_transdc_His_kin-like_C"/>
</dbReference>
<dbReference type="InterPro" id="IPR013656">
    <property type="entry name" value="PAS_4"/>
</dbReference>
<dbReference type="EMBL" id="JAFMYW010000004">
    <property type="protein sequence ID" value="MBO0950085.1"/>
    <property type="molecule type" value="Genomic_DNA"/>
</dbReference>
<dbReference type="InterPro" id="IPR036097">
    <property type="entry name" value="HisK_dim/P_sf"/>
</dbReference>
<dbReference type="PROSITE" id="PS50113">
    <property type="entry name" value="PAC"/>
    <property type="match status" value="3"/>
</dbReference>
<evidence type="ECO:0000313" key="10">
    <source>
        <dbReference type="Proteomes" id="UP000664628"/>
    </source>
</evidence>
<feature type="domain" description="PAC" evidence="8">
    <location>
        <begin position="510"/>
        <end position="565"/>
    </location>
</feature>
<dbReference type="RefSeq" id="WP_207330027.1">
    <property type="nucleotide sequence ID" value="NZ_JAFMYW010000004.1"/>
</dbReference>
<proteinExistence type="predicted"/>
<dbReference type="CDD" id="cd00082">
    <property type="entry name" value="HisKA"/>
    <property type="match status" value="1"/>
</dbReference>
<comment type="caution">
    <text evidence="9">The sequence shown here is derived from an EMBL/GenBank/DDBJ whole genome shotgun (WGS) entry which is preliminary data.</text>
</comment>
<feature type="domain" description="Histidine kinase" evidence="7">
    <location>
        <begin position="636"/>
        <end position="864"/>
    </location>
</feature>
<dbReference type="Pfam" id="PF08448">
    <property type="entry name" value="PAS_4"/>
    <property type="match status" value="3"/>
</dbReference>
<evidence type="ECO:0000259" key="8">
    <source>
        <dbReference type="PROSITE" id="PS50113"/>
    </source>
</evidence>
<keyword evidence="5" id="KW-0418">Kinase</keyword>
<dbReference type="InterPro" id="IPR052162">
    <property type="entry name" value="Sensor_kinase/Photoreceptor"/>
</dbReference>
<dbReference type="SUPFAM" id="SSF55785">
    <property type="entry name" value="PYP-like sensor domain (PAS domain)"/>
    <property type="match status" value="3"/>
</dbReference>
<keyword evidence="3" id="KW-0597">Phosphoprotein</keyword>
<dbReference type="Gene3D" id="3.30.565.10">
    <property type="entry name" value="Histidine kinase-like ATPase, C-terminal domain"/>
    <property type="match status" value="1"/>
</dbReference>
<name>A0ABS3JJA1_9BACT</name>
<organism evidence="9 10">
    <name type="scientific">Fibrella forsythiae</name>
    <dbReference type="NCBI Taxonomy" id="2817061"/>
    <lineage>
        <taxon>Bacteria</taxon>
        <taxon>Pseudomonadati</taxon>
        <taxon>Bacteroidota</taxon>
        <taxon>Cytophagia</taxon>
        <taxon>Cytophagales</taxon>
        <taxon>Spirosomataceae</taxon>
        <taxon>Fibrella</taxon>
    </lineage>
</organism>
<dbReference type="SMART" id="SM00387">
    <property type="entry name" value="HATPase_c"/>
    <property type="match status" value="1"/>
</dbReference>
<comment type="catalytic activity">
    <reaction evidence="1">
        <text>ATP + protein L-histidine = ADP + protein N-phospho-L-histidine.</text>
        <dbReference type="EC" id="2.7.13.3"/>
    </reaction>
</comment>
<feature type="coiled-coil region" evidence="6">
    <location>
        <begin position="563"/>
        <end position="601"/>
    </location>
</feature>
<feature type="domain" description="PAC" evidence="8">
    <location>
        <begin position="250"/>
        <end position="303"/>
    </location>
</feature>
<dbReference type="InterPro" id="IPR035965">
    <property type="entry name" value="PAS-like_dom_sf"/>
</dbReference>
<dbReference type="EC" id="2.7.13.3" evidence="2"/>
<dbReference type="PANTHER" id="PTHR43304">
    <property type="entry name" value="PHYTOCHROME-LIKE PROTEIN CPH1"/>
    <property type="match status" value="1"/>
</dbReference>
<evidence type="ECO:0000256" key="5">
    <source>
        <dbReference type="ARBA" id="ARBA00022777"/>
    </source>
</evidence>
<dbReference type="SUPFAM" id="SSF55874">
    <property type="entry name" value="ATPase domain of HSP90 chaperone/DNA topoisomerase II/histidine kinase"/>
    <property type="match status" value="1"/>
</dbReference>
<keyword evidence="10" id="KW-1185">Reference proteome</keyword>
<dbReference type="Pfam" id="PF02518">
    <property type="entry name" value="HATPase_c"/>
    <property type="match status" value="1"/>
</dbReference>
<keyword evidence="6" id="KW-0175">Coiled coil</keyword>
<accession>A0ABS3JJA1</accession>
<dbReference type="Gene3D" id="3.30.450.20">
    <property type="entry name" value="PAS domain"/>
    <property type="match status" value="3"/>
</dbReference>
<evidence type="ECO:0000313" key="9">
    <source>
        <dbReference type="EMBL" id="MBO0950085.1"/>
    </source>
</evidence>
<dbReference type="SMART" id="SM00388">
    <property type="entry name" value="HisKA"/>
    <property type="match status" value="1"/>
</dbReference>
<dbReference type="InterPro" id="IPR003661">
    <property type="entry name" value="HisK_dim/P_dom"/>
</dbReference>
<feature type="domain" description="PAC" evidence="8">
    <location>
        <begin position="375"/>
        <end position="433"/>
    </location>
</feature>
<dbReference type="InterPro" id="IPR000014">
    <property type="entry name" value="PAS"/>
</dbReference>
<evidence type="ECO:0000256" key="4">
    <source>
        <dbReference type="ARBA" id="ARBA00022679"/>
    </source>
</evidence>
<gene>
    <name evidence="9" type="ORF">J2I46_15925</name>
</gene>
<evidence type="ECO:0000256" key="3">
    <source>
        <dbReference type="ARBA" id="ARBA00022553"/>
    </source>
</evidence>
<dbReference type="InterPro" id="IPR003594">
    <property type="entry name" value="HATPase_dom"/>
</dbReference>
<dbReference type="PANTHER" id="PTHR43304:SF1">
    <property type="entry name" value="PAC DOMAIN-CONTAINING PROTEIN"/>
    <property type="match status" value="1"/>
</dbReference>